<keyword evidence="3" id="KW-1185">Reference proteome</keyword>
<dbReference type="InterPro" id="IPR052514">
    <property type="entry name" value="SAM-dependent_MTase"/>
</dbReference>
<sequence length="272" mass="29770">MALADPDPDKILLNIGCNKGHDSIAWLQLFDPQKQWSLEKWSQAVPKGVCKLDTQLPSPPSASQKSQGPIAVCVEAAPNNAKLLMEKRRQFGYDSQGDPGSGSFQVIHAAAADEAAPGETIGFPDAPEGNERAGLAFKKDWGLVQVPKETVDTLVEKLKLPRVDAMLVDTEGADPAVLRGSRKTLKTVRYLLFEVHRDIEGSHWAKETLLSVIEMLDAMGFDCYWAGKGGSVSSVTQCYESKFEKAGWANVVCAKRGDVWWTILEKRDPNSS</sequence>
<name>A0A812VIW5_SYMPI</name>
<dbReference type="Proteomes" id="UP000649617">
    <property type="component" value="Unassembled WGS sequence"/>
</dbReference>
<dbReference type="InterPro" id="IPR029063">
    <property type="entry name" value="SAM-dependent_MTases_sf"/>
</dbReference>
<dbReference type="SUPFAM" id="SSF53335">
    <property type="entry name" value="S-adenosyl-L-methionine-dependent methyltransferases"/>
    <property type="match status" value="1"/>
</dbReference>
<dbReference type="InterPro" id="IPR006342">
    <property type="entry name" value="FkbM_mtfrase"/>
</dbReference>
<dbReference type="PANTHER" id="PTHR34203:SF15">
    <property type="entry name" value="SLL1173 PROTEIN"/>
    <property type="match status" value="1"/>
</dbReference>
<reference evidence="2" key="1">
    <citation type="submission" date="2021-02" db="EMBL/GenBank/DDBJ databases">
        <authorList>
            <person name="Dougan E. K."/>
            <person name="Rhodes N."/>
            <person name="Thang M."/>
            <person name="Chan C."/>
        </authorList>
    </citation>
    <scope>NUCLEOTIDE SEQUENCE</scope>
</reference>
<gene>
    <name evidence="2" type="ORF">SPIL2461_LOCUS16404</name>
</gene>
<dbReference type="PANTHER" id="PTHR34203">
    <property type="entry name" value="METHYLTRANSFERASE, FKBM FAMILY PROTEIN"/>
    <property type="match status" value="1"/>
</dbReference>
<dbReference type="AlphaFoldDB" id="A0A812VIW5"/>
<accession>A0A812VIW5</accession>
<organism evidence="2 3">
    <name type="scientific">Symbiodinium pilosum</name>
    <name type="common">Dinoflagellate</name>
    <dbReference type="NCBI Taxonomy" id="2952"/>
    <lineage>
        <taxon>Eukaryota</taxon>
        <taxon>Sar</taxon>
        <taxon>Alveolata</taxon>
        <taxon>Dinophyceae</taxon>
        <taxon>Suessiales</taxon>
        <taxon>Symbiodiniaceae</taxon>
        <taxon>Symbiodinium</taxon>
    </lineage>
</organism>
<dbReference type="EMBL" id="CAJNIZ010042572">
    <property type="protein sequence ID" value="CAE7626270.1"/>
    <property type="molecule type" value="Genomic_DNA"/>
</dbReference>
<feature type="domain" description="Methyltransferase FkbM" evidence="1">
    <location>
        <begin position="74"/>
        <end position="222"/>
    </location>
</feature>
<protein>
    <recommendedName>
        <fullName evidence="1">Methyltransferase FkbM domain-containing protein</fullName>
    </recommendedName>
</protein>
<evidence type="ECO:0000313" key="2">
    <source>
        <dbReference type="EMBL" id="CAE7626270.1"/>
    </source>
</evidence>
<dbReference type="Pfam" id="PF05050">
    <property type="entry name" value="Methyltransf_21"/>
    <property type="match status" value="1"/>
</dbReference>
<evidence type="ECO:0000259" key="1">
    <source>
        <dbReference type="Pfam" id="PF05050"/>
    </source>
</evidence>
<evidence type="ECO:0000313" key="3">
    <source>
        <dbReference type="Proteomes" id="UP000649617"/>
    </source>
</evidence>
<proteinExistence type="predicted"/>
<dbReference type="Gene3D" id="3.40.50.150">
    <property type="entry name" value="Vaccinia Virus protein VP39"/>
    <property type="match status" value="1"/>
</dbReference>
<dbReference type="OrthoDB" id="530233at2759"/>
<comment type="caution">
    <text evidence="2">The sequence shown here is derived from an EMBL/GenBank/DDBJ whole genome shotgun (WGS) entry which is preliminary data.</text>
</comment>